<feature type="domain" description="K Homology" evidence="5">
    <location>
        <begin position="897"/>
        <end position="970"/>
    </location>
</feature>
<feature type="compositionally biased region" description="Basic and acidic residues" evidence="4">
    <location>
        <begin position="29"/>
        <end position="39"/>
    </location>
</feature>
<feature type="domain" description="K Homology" evidence="5">
    <location>
        <begin position="326"/>
        <end position="414"/>
    </location>
</feature>
<dbReference type="SUPFAM" id="SSF54791">
    <property type="entry name" value="Eukaryotic type KH-domain (KH-domain type I)"/>
    <property type="match status" value="7"/>
</dbReference>
<feature type="domain" description="K Homology" evidence="5">
    <location>
        <begin position="800"/>
        <end position="892"/>
    </location>
</feature>
<dbReference type="Pfam" id="PF00013">
    <property type="entry name" value="KH_1"/>
    <property type="match status" value="7"/>
</dbReference>
<feature type="region of interest" description="Disordered" evidence="4">
    <location>
        <begin position="1"/>
        <end position="175"/>
    </location>
</feature>
<feature type="domain" description="K Homology" evidence="5">
    <location>
        <begin position="1240"/>
        <end position="1309"/>
    </location>
</feature>
<dbReference type="InterPro" id="IPR004088">
    <property type="entry name" value="KH_dom_type_1"/>
</dbReference>
<dbReference type="CDD" id="cd02394">
    <property type="entry name" value="KH-I_Vigilin_rpt6"/>
    <property type="match status" value="2"/>
</dbReference>
<keyword evidence="7" id="KW-1185">Reference proteome</keyword>
<keyword evidence="1" id="KW-0677">Repeat</keyword>
<dbReference type="InterPro" id="IPR054548">
    <property type="entry name" value="SCP160-like_KH"/>
</dbReference>
<dbReference type="CDD" id="cd22450">
    <property type="entry name" value="KH-I_ScSCP160_rpt5"/>
    <property type="match status" value="1"/>
</dbReference>
<feature type="domain" description="K Homology" evidence="5">
    <location>
        <begin position="974"/>
        <end position="1051"/>
    </location>
</feature>
<dbReference type="InterPro" id="IPR036612">
    <property type="entry name" value="KH_dom_type_1_sf"/>
</dbReference>
<feature type="compositionally biased region" description="Polar residues" evidence="4">
    <location>
        <begin position="1"/>
        <end position="21"/>
    </location>
</feature>
<feature type="domain" description="K Homology" evidence="5">
    <location>
        <begin position="1124"/>
        <end position="1235"/>
    </location>
</feature>
<feature type="domain" description="K Homology" evidence="5">
    <location>
        <begin position="733"/>
        <end position="796"/>
    </location>
</feature>
<dbReference type="Gene3D" id="3.30.1370.10">
    <property type="entry name" value="K Homology domain, type 1"/>
    <property type="match status" value="7"/>
</dbReference>
<accession>A0A9P6SND7</accession>
<evidence type="ECO:0000256" key="1">
    <source>
        <dbReference type="ARBA" id="ARBA00022737"/>
    </source>
</evidence>
<organism evidence="6 7">
    <name type="scientific">Hyphodiscus hymeniophilus</name>
    <dbReference type="NCBI Taxonomy" id="353542"/>
    <lineage>
        <taxon>Eukaryota</taxon>
        <taxon>Fungi</taxon>
        <taxon>Dikarya</taxon>
        <taxon>Ascomycota</taxon>
        <taxon>Pezizomycotina</taxon>
        <taxon>Leotiomycetes</taxon>
        <taxon>Helotiales</taxon>
        <taxon>Hyphodiscaceae</taxon>
        <taxon>Hyphodiscus</taxon>
    </lineage>
</organism>
<evidence type="ECO:0000313" key="7">
    <source>
        <dbReference type="Proteomes" id="UP000785200"/>
    </source>
</evidence>
<feature type="coiled-coil region" evidence="3">
    <location>
        <begin position="399"/>
        <end position="433"/>
    </location>
</feature>
<feature type="domain" description="K Homology" evidence="5">
    <location>
        <begin position="419"/>
        <end position="486"/>
    </location>
</feature>
<dbReference type="PANTHER" id="PTHR10288">
    <property type="entry name" value="KH DOMAIN CONTAINING RNA BINDING PROTEIN"/>
    <property type="match status" value="1"/>
</dbReference>
<feature type="compositionally biased region" description="Basic and acidic residues" evidence="4">
    <location>
        <begin position="83"/>
        <end position="95"/>
    </location>
</feature>
<feature type="domain" description="K Homology" evidence="5">
    <location>
        <begin position="244"/>
        <end position="322"/>
    </location>
</feature>
<dbReference type="CDD" id="cd22408">
    <property type="entry name" value="KH-I_Vigilin_rpt4"/>
    <property type="match status" value="1"/>
</dbReference>
<dbReference type="Pfam" id="PF22952">
    <property type="entry name" value="KH_11"/>
    <property type="match status" value="1"/>
</dbReference>
<comment type="caution">
    <text evidence="6">The sequence shown here is derived from an EMBL/GenBank/DDBJ whole genome shotgun (WGS) entry which is preliminary data.</text>
</comment>
<dbReference type="Proteomes" id="UP000785200">
    <property type="component" value="Unassembled WGS sequence"/>
</dbReference>
<evidence type="ECO:0000256" key="4">
    <source>
        <dbReference type="SAM" id="MobiDB-lite"/>
    </source>
</evidence>
<proteinExistence type="predicted"/>
<dbReference type="SMART" id="SM00322">
    <property type="entry name" value="KH"/>
    <property type="match status" value="10"/>
</dbReference>
<evidence type="ECO:0000313" key="6">
    <source>
        <dbReference type="EMBL" id="KAG0646030.1"/>
    </source>
</evidence>
<dbReference type="CDD" id="cd22449">
    <property type="entry name" value="KH-I_ScSCP160_rpt4"/>
    <property type="match status" value="1"/>
</dbReference>
<name>A0A9P6SND7_9HELO</name>
<feature type="domain" description="K Homology" evidence="5">
    <location>
        <begin position="1055"/>
        <end position="1123"/>
    </location>
</feature>
<evidence type="ECO:0000256" key="2">
    <source>
        <dbReference type="PROSITE-ProRule" id="PRU00117"/>
    </source>
</evidence>
<dbReference type="PROSITE" id="PS50084">
    <property type="entry name" value="KH_TYPE_1"/>
    <property type="match status" value="8"/>
</dbReference>
<keyword evidence="3" id="KW-0175">Coiled coil</keyword>
<dbReference type="GO" id="GO:0003723">
    <property type="term" value="F:RNA binding"/>
    <property type="evidence" value="ECO:0007669"/>
    <property type="project" value="UniProtKB-UniRule"/>
</dbReference>
<dbReference type="OrthoDB" id="10027144at2759"/>
<feature type="region of interest" description="Disordered" evidence="4">
    <location>
        <begin position="837"/>
        <end position="880"/>
    </location>
</feature>
<protein>
    <submittedName>
        <fullName evidence="6">KH domain-containing vgl1</fullName>
    </submittedName>
</protein>
<gene>
    <name evidence="6" type="ORF">D0Z07_7973</name>
</gene>
<dbReference type="Gene3D" id="3.30.310.210">
    <property type="match status" value="1"/>
</dbReference>
<feature type="compositionally biased region" description="Low complexity" evidence="4">
    <location>
        <begin position="133"/>
        <end position="156"/>
    </location>
</feature>
<dbReference type="EMBL" id="VNKQ01000017">
    <property type="protein sequence ID" value="KAG0646030.1"/>
    <property type="molecule type" value="Genomic_DNA"/>
</dbReference>
<reference evidence="6" key="1">
    <citation type="submission" date="2019-07" db="EMBL/GenBank/DDBJ databases">
        <title>Hyphodiscus hymeniophilus genome sequencing and assembly.</title>
        <authorList>
            <person name="Kramer G."/>
            <person name="Nodwell J."/>
        </authorList>
    </citation>
    <scope>NUCLEOTIDE SEQUENCE</scope>
    <source>
        <strain evidence="6">ATCC 34498</strain>
    </source>
</reference>
<evidence type="ECO:0000259" key="5">
    <source>
        <dbReference type="SMART" id="SM00322"/>
    </source>
</evidence>
<evidence type="ECO:0000256" key="3">
    <source>
        <dbReference type="SAM" id="Coils"/>
    </source>
</evidence>
<keyword evidence="2" id="KW-0694">RNA-binding</keyword>
<sequence length="1319" mass="143059">MASVETSAPNGNSPTNGSELSAAQRLQRKHAEEAHKATIEEIPDEDDLKHGEPLVNSSDLLEGPGDIPAPGWVPPMSAKAVGKRKEEDAPKENKPLFDTASEEAFPGLGGSKAKQTAANTPLWKVGKPSASANGTNGVSTNGTSTPTSGVNTPPSTKSQGASWGAPKPVTIPGQHQQPYHLKANQMMPKAQLKKPLPDLLKDINKRSKANVTFKPTQDGITFIASGPREAAVQAIRDVVANVGAKISIQMPVPQSSKAFIIGKQGSMIKQLQEKTGARIQIPKTDDSKPQANDDEDDMINITVEGNALSVAEAEREISKIANERTPPVNAKLRTIPAEYYPFIAGDSGVSGLEDKGVRVQVPSYHTWTAQPPPRKPARGQTPVFLPAAGDNHITLNGDRAAVQAARAQIELLARQLERELAIDELNIERSRHQFIIGKPGMKPQDFFAETGCAIILPSDDDEDMITIIGPADRTQVARARAMKLAGEMQSARVDISKQHRNAPGGGSEHAQNVAQYLRQRRAIEQLEELHQAHIVAAANAPWDVYSRVYENASDAKTAIGDIVSAHPPSRFASVNVDPFYHKYLRDGISPVVKKDFGVHIITPPTEAETAVLLIFEGEAGMDPRYEVPRGQPSADEVRAFKQGLADAEKHILDIISAQAQIKSTSIDVPQIFHEKLRRYIKKEQETRAQDQIPVRVSAAGTVVTLKGPAPAVDALAAKVEAFVEQAKEDEKERGFTLSFDFPQKHANQLIGKGGSNIRELREKFDVEIKVDDGKVELKGPKAKAEAAKTHITVLGRQWADETTYVLKIEPKYHRELIGAQGNVINKLQTRYNVQIHFPRSARPTKDDQSNADAASEAGGRKPRRDQEPDEVIVKGPKKGADGARDEILELLQYNKDNNHTAAVTVQQSQVPSLIGQRGREMDMLREATGARIEVPNAKDAKDPSGRVEIQIKGTKSQVAQAKKLLEEKKTVFDQTVVENLEVDKKHHSALIGAGGSTLRDIVLKAGGPDDRRELARTVQFPKNGSDGNSIKIEGSKDVVDKIVAAMQQIVAERDSQITEPIEVSTDKHRSLIGRGGETKKDLESKFKVSIDIPRQGSGQTAVKIAGKPADVEQAKAHILDLVKDQGGETVQVPRNIHHSVADNGQFFRKLRNDHKVRVDHGGNKLPSKPAAPTNARANGGALPLITDDADESSNAHSWNVVSVATSEDDGEIPWILQGPPENVAKAKAILLAAIEQASQNTTTGYLVLPDPQTYRYVIGQGGKQVNSIRNATGCKINVPRDQAKDEAIEISGTEEGVEHAKDLILKAVEDGRNNSNGRF</sequence>
<dbReference type="InterPro" id="IPR004087">
    <property type="entry name" value="KH_dom"/>
</dbReference>